<protein>
    <submittedName>
        <fullName evidence="1">Uncharacterized protein</fullName>
    </submittedName>
</protein>
<keyword evidence="2" id="KW-1185">Reference proteome</keyword>
<dbReference type="AlphaFoldDB" id="A0A1G6RAL8"/>
<proteinExistence type="predicted"/>
<dbReference type="RefSeq" id="WP_139191137.1">
    <property type="nucleotide sequence ID" value="NZ_FNAB01000002.1"/>
</dbReference>
<organism evidence="1 2">
    <name type="scientific">Rhodococcus tukisamuensis</name>
    <dbReference type="NCBI Taxonomy" id="168276"/>
    <lineage>
        <taxon>Bacteria</taxon>
        <taxon>Bacillati</taxon>
        <taxon>Actinomycetota</taxon>
        <taxon>Actinomycetes</taxon>
        <taxon>Mycobacteriales</taxon>
        <taxon>Nocardiaceae</taxon>
        <taxon>Rhodococcus</taxon>
    </lineage>
</organism>
<reference evidence="1 2" key="1">
    <citation type="submission" date="2016-10" db="EMBL/GenBank/DDBJ databases">
        <authorList>
            <person name="de Groot N.N."/>
        </authorList>
    </citation>
    <scope>NUCLEOTIDE SEQUENCE [LARGE SCALE GENOMIC DNA]</scope>
    <source>
        <strain evidence="1 2">JCM 11308</strain>
    </source>
</reference>
<dbReference type="EMBL" id="FNAB01000002">
    <property type="protein sequence ID" value="SDD01087.1"/>
    <property type="molecule type" value="Genomic_DNA"/>
</dbReference>
<sequence length="309" mass="34621">MSSVTDQISTVRTNPEHELPAYVISALDEDRASRMAALGRGHELATSTKVTAEERRLLSSDGDETDQVPDDRIRSALRGFTERITGSPLPTLDLPLTDLDPAPRAIDNVMWWARTNWFWAGGIQADDQSDGLHFYGHRDYSGDNLISFSVGSWATFELQPERRGPSASGRYYSAPYVELFGNVYGWANLQHCPWACDDKWSKCRLFLRQAAIQFVDDIGTWRLCGENTSSRQLIDLDGTGYGHTEPLPGYQPMPALQFGLPRADRPLIIDLEVRFDIQLEGSSYIAFSPEDNPSGSVITRYFQWPIAPA</sequence>
<evidence type="ECO:0000313" key="2">
    <source>
        <dbReference type="Proteomes" id="UP000199417"/>
    </source>
</evidence>
<name>A0A1G6RAL8_9NOCA</name>
<dbReference type="Proteomes" id="UP000199417">
    <property type="component" value="Unassembled WGS sequence"/>
</dbReference>
<accession>A0A1G6RAL8</accession>
<evidence type="ECO:0000313" key="1">
    <source>
        <dbReference type="EMBL" id="SDD01087.1"/>
    </source>
</evidence>
<gene>
    <name evidence="1" type="ORF">SAMN05444580_102384</name>
</gene>